<feature type="domain" description="HTH cro/C1-type" evidence="2">
    <location>
        <begin position="29"/>
        <end position="81"/>
    </location>
</feature>
<protein>
    <submittedName>
        <fullName evidence="3">Transcriptional regulator with XRE-family HTH domain</fullName>
    </submittedName>
</protein>
<evidence type="ECO:0000259" key="2">
    <source>
        <dbReference type="PROSITE" id="PS50943"/>
    </source>
</evidence>
<dbReference type="SMART" id="SM00530">
    <property type="entry name" value="HTH_XRE"/>
    <property type="match status" value="1"/>
</dbReference>
<dbReference type="Gene3D" id="3.30.450.180">
    <property type="match status" value="1"/>
</dbReference>
<gene>
    <name evidence="3" type="ORF">FHR75_003923</name>
</gene>
<comment type="caution">
    <text evidence="3">The sequence shown here is derived from an EMBL/GenBank/DDBJ whole genome shotgun (WGS) entry which is preliminary data.</text>
</comment>
<dbReference type="InterPro" id="IPR041413">
    <property type="entry name" value="MLTR_LBD"/>
</dbReference>
<evidence type="ECO:0000313" key="4">
    <source>
        <dbReference type="Proteomes" id="UP000533269"/>
    </source>
</evidence>
<feature type="compositionally biased region" description="Gly residues" evidence="1">
    <location>
        <begin position="301"/>
        <end position="310"/>
    </location>
</feature>
<dbReference type="Pfam" id="PF17765">
    <property type="entry name" value="MLTR_LBD"/>
    <property type="match status" value="1"/>
</dbReference>
<reference evidence="3 4" key="1">
    <citation type="submission" date="2020-08" db="EMBL/GenBank/DDBJ databases">
        <title>The Agave Microbiome: Exploring the role of microbial communities in plant adaptations to desert environments.</title>
        <authorList>
            <person name="Partida-Martinez L.P."/>
        </authorList>
    </citation>
    <scope>NUCLEOTIDE SEQUENCE [LARGE SCALE GENOMIC DNA]</scope>
    <source>
        <strain evidence="3 4">AS2.23</strain>
    </source>
</reference>
<dbReference type="PANTHER" id="PTHR35010:SF2">
    <property type="entry name" value="BLL4672 PROTEIN"/>
    <property type="match status" value="1"/>
</dbReference>
<dbReference type="SUPFAM" id="SSF47413">
    <property type="entry name" value="lambda repressor-like DNA-binding domains"/>
    <property type="match status" value="1"/>
</dbReference>
<name>A0A7W4TQ69_KINRA</name>
<dbReference type="Proteomes" id="UP000533269">
    <property type="component" value="Unassembled WGS sequence"/>
</dbReference>
<dbReference type="PROSITE" id="PS50943">
    <property type="entry name" value="HTH_CROC1"/>
    <property type="match status" value="1"/>
</dbReference>
<dbReference type="Pfam" id="PF13560">
    <property type="entry name" value="HTH_31"/>
    <property type="match status" value="1"/>
</dbReference>
<dbReference type="AlphaFoldDB" id="A0A7W4TQ69"/>
<dbReference type="CDD" id="cd00093">
    <property type="entry name" value="HTH_XRE"/>
    <property type="match status" value="1"/>
</dbReference>
<dbReference type="EMBL" id="JACHVY010000005">
    <property type="protein sequence ID" value="MBB2903081.1"/>
    <property type="molecule type" value="Genomic_DNA"/>
</dbReference>
<dbReference type="InterPro" id="IPR010982">
    <property type="entry name" value="Lambda_DNA-bd_dom_sf"/>
</dbReference>
<dbReference type="GO" id="GO:0003677">
    <property type="term" value="F:DNA binding"/>
    <property type="evidence" value="ECO:0007669"/>
    <property type="project" value="InterPro"/>
</dbReference>
<dbReference type="Gene3D" id="1.10.260.40">
    <property type="entry name" value="lambda repressor-like DNA-binding domains"/>
    <property type="match status" value="1"/>
</dbReference>
<feature type="region of interest" description="Disordered" evidence="1">
    <location>
        <begin position="280"/>
        <end position="310"/>
    </location>
</feature>
<dbReference type="RefSeq" id="WP_183392722.1">
    <property type="nucleotide sequence ID" value="NZ_JACHVY010000005.1"/>
</dbReference>
<organism evidence="3 4">
    <name type="scientific">Kineococcus radiotolerans</name>
    <dbReference type="NCBI Taxonomy" id="131568"/>
    <lineage>
        <taxon>Bacteria</taxon>
        <taxon>Bacillati</taxon>
        <taxon>Actinomycetota</taxon>
        <taxon>Actinomycetes</taxon>
        <taxon>Kineosporiales</taxon>
        <taxon>Kineosporiaceae</taxon>
        <taxon>Kineococcus</taxon>
    </lineage>
</organism>
<sequence>MQHLEFGAAVRHLRESTAPAAVGLAPGGRRVRGLRREELGELAGMSADYVRRLEQGRSHPSAGVVNAIARALRAGRADYERLCALAGYAAAEGQVPTDLGPGATRLLERFADTPMVVSDAAMNVVAVNSAFLALEHWNLTEDRWQWNVAWRAFRDPFEAFKQSEADADDHEAVLVTQLRNSLLRYPADTALAAMVDDLRSTSRRFDALWRAPRPVAAYESSAKFTQSDGDSVTLVGNLIAIPGDDLAAVMLTAAPGSADEARLAELVGASEGQAVVEVGRRGGGPAGRAAGEPAWSQSAGAAGGLEGEPR</sequence>
<proteinExistence type="predicted"/>
<dbReference type="InterPro" id="IPR001387">
    <property type="entry name" value="Cro/C1-type_HTH"/>
</dbReference>
<dbReference type="PANTHER" id="PTHR35010">
    <property type="entry name" value="BLL4672 PROTEIN-RELATED"/>
    <property type="match status" value="1"/>
</dbReference>
<evidence type="ECO:0000256" key="1">
    <source>
        <dbReference type="SAM" id="MobiDB-lite"/>
    </source>
</evidence>
<reference evidence="3 4" key="2">
    <citation type="submission" date="2020-08" db="EMBL/GenBank/DDBJ databases">
        <authorList>
            <person name="Partida-Martinez L."/>
            <person name="Huntemann M."/>
            <person name="Clum A."/>
            <person name="Wang J."/>
            <person name="Palaniappan K."/>
            <person name="Ritter S."/>
            <person name="Chen I.-M."/>
            <person name="Stamatis D."/>
            <person name="Reddy T."/>
            <person name="O'Malley R."/>
            <person name="Daum C."/>
            <person name="Shapiro N."/>
            <person name="Ivanova N."/>
            <person name="Kyrpides N."/>
            <person name="Woyke T."/>
        </authorList>
    </citation>
    <scope>NUCLEOTIDE SEQUENCE [LARGE SCALE GENOMIC DNA]</scope>
    <source>
        <strain evidence="3 4">AS2.23</strain>
    </source>
</reference>
<accession>A0A7W4TQ69</accession>
<evidence type="ECO:0000313" key="3">
    <source>
        <dbReference type="EMBL" id="MBB2903081.1"/>
    </source>
</evidence>